<dbReference type="GO" id="GO:0005737">
    <property type="term" value="C:cytoplasm"/>
    <property type="evidence" value="ECO:0007669"/>
    <property type="project" value="UniProtKB-SubCell"/>
</dbReference>
<dbReference type="PROSITE" id="PS50835">
    <property type="entry name" value="IG_LIKE"/>
    <property type="match status" value="2"/>
</dbReference>
<dbReference type="PANTHER" id="PTHR35971:SF5">
    <property type="entry name" value="OBSCURIN LIKE CYTOSKELETAL ADAPTOR 1"/>
    <property type="match status" value="1"/>
</dbReference>
<dbReference type="FunFam" id="2.60.40.10:FF:001452">
    <property type="entry name" value="Uncharacterized protein, isoform F"/>
    <property type="match status" value="1"/>
</dbReference>
<dbReference type="Pfam" id="PF07679">
    <property type="entry name" value="I-set"/>
    <property type="match status" value="2"/>
</dbReference>
<keyword evidence="4" id="KW-0963">Cytoplasm</keyword>
<accession>A0AAD9P228</accession>
<dbReference type="Gene3D" id="2.30.30.40">
    <property type="entry name" value="SH3 Domains"/>
    <property type="match status" value="1"/>
</dbReference>
<dbReference type="FunFam" id="2.60.40.10:FF:000080">
    <property type="entry name" value="Myosin light chain kinase, smooth muscle"/>
    <property type="match status" value="1"/>
</dbReference>
<dbReference type="InterPro" id="IPR036179">
    <property type="entry name" value="Ig-like_dom_sf"/>
</dbReference>
<protein>
    <recommendedName>
        <fullName evidence="14">Titin-like</fullName>
    </recommendedName>
</protein>
<evidence type="ECO:0000256" key="6">
    <source>
        <dbReference type="ARBA" id="ARBA00023157"/>
    </source>
</evidence>
<reference evidence="12" key="1">
    <citation type="journal article" date="2023" name="Mol. Biol. Evol.">
        <title>Third-Generation Sequencing Reveals the Adaptive Role of the Epigenome in Three Deep-Sea Polychaetes.</title>
        <authorList>
            <person name="Perez M."/>
            <person name="Aroh O."/>
            <person name="Sun Y."/>
            <person name="Lan Y."/>
            <person name="Juniper S.K."/>
            <person name="Young C.R."/>
            <person name="Angers B."/>
            <person name="Qian P.Y."/>
        </authorList>
    </citation>
    <scope>NUCLEOTIDE SEQUENCE</scope>
    <source>
        <strain evidence="12">R07B-5</strain>
    </source>
</reference>
<dbReference type="Proteomes" id="UP001209878">
    <property type="component" value="Unassembled WGS sequence"/>
</dbReference>
<feature type="domain" description="Ig-like" evidence="11">
    <location>
        <begin position="517"/>
        <end position="610"/>
    </location>
</feature>
<feature type="domain" description="Ig-like" evidence="11">
    <location>
        <begin position="629"/>
        <end position="719"/>
    </location>
</feature>
<dbReference type="InterPro" id="IPR052385">
    <property type="entry name" value="Obscurin/Obscurin-like_Reg"/>
</dbReference>
<dbReference type="InterPro" id="IPR036028">
    <property type="entry name" value="SH3-like_dom_sf"/>
</dbReference>
<dbReference type="AlphaFoldDB" id="A0AAD9P228"/>
<dbReference type="SUPFAM" id="SSF48726">
    <property type="entry name" value="Immunoglobulin"/>
    <property type="match status" value="2"/>
</dbReference>
<dbReference type="EMBL" id="JAODUO010000192">
    <property type="protein sequence ID" value="KAK2186683.1"/>
    <property type="molecule type" value="Genomic_DNA"/>
</dbReference>
<feature type="domain" description="SH3" evidence="10">
    <location>
        <begin position="428"/>
        <end position="489"/>
    </location>
</feature>
<comment type="caution">
    <text evidence="12">The sequence shown here is derived from an EMBL/GenBank/DDBJ whole genome shotgun (WGS) entry which is preliminary data.</text>
</comment>
<keyword evidence="5" id="KW-0597">Phosphoprotein</keyword>
<dbReference type="SMART" id="SM00409">
    <property type="entry name" value="IG"/>
    <property type="match status" value="2"/>
</dbReference>
<evidence type="ECO:0008006" key="14">
    <source>
        <dbReference type="Google" id="ProtNLM"/>
    </source>
</evidence>
<proteinExistence type="inferred from homology"/>
<keyword evidence="3 8" id="KW-0728">SH3 domain</keyword>
<keyword evidence="13" id="KW-1185">Reference proteome</keyword>
<evidence type="ECO:0000256" key="9">
    <source>
        <dbReference type="SAM" id="MobiDB-lite"/>
    </source>
</evidence>
<sequence>MVDISTAEVEQPTTTFTGEQELTVEHEVATAKLDDVSSEELQPEEITTDLSTAEAQMEIPVETQIDVQETEAKADSVAEAIKSETVEVFAPAEIQQETADSGIVLSSEVDVQLESMVEKPETTEGELILIVPEEVDMTVSETAAETESAGMDITFEQDISTTEDVSATASIEQEEVVPQAAEATLEIAPMPVSTEDTVDFAVGLKAGETETAETTIQGTSLPNVAQTTQQPKRETEILTAYTSIIRKTTVIEHEGDTSSQTQQPSPPPTEGVRAEPHPDDWAMDVTTIRPELLPAELKAGLMALQQEVDKTVKTHEYETTDEVTVQTSVTQVKTVKMEISEWGGVSLLETTETKTDTDMSEMRKTKEKDETLMTHKVTDKRVPEIPADSSLPRSPVPPMSPMCLRADSERESDHEAPSVISEPIPVEEISPIYVAVSAYEPESDEVLSLHEGEKVEVLDDTQDDWWLVRKTFDNREGWAPGQYLKEREEYRQMVEQNLAKAIEKLPSESREELVGTPSSPVFMHPLGDMHVPDGSPACFECVVEGNPRPNITWFRESFLIEPSDEFVQFYDDENNVCRLQIKEVFPEDTGTYTVVAKNTQGTAISEAELVVQEVQTEQELKAPEEGLAPSIVSKPKAQVVNEGETMHFECSLTAKPAPEIIWSKNDTKIENEGRFEVTTKQDENIYSTTLTVHKVTLEDAGQYSVLIRNDFGEIHITVSMIVNEVRETSEFTTQLTSTRE</sequence>
<comment type="subcellular location">
    <subcellularLocation>
        <location evidence="1">Cytoplasm</location>
    </subcellularLocation>
</comment>
<comment type="similarity">
    <text evidence="2">Belongs to the protein kinase superfamily. CAMK Ser/Thr protein kinase family.</text>
</comment>
<dbReference type="Gene3D" id="2.60.40.10">
    <property type="entry name" value="Immunoglobulins"/>
    <property type="match status" value="2"/>
</dbReference>
<evidence type="ECO:0000256" key="3">
    <source>
        <dbReference type="ARBA" id="ARBA00022443"/>
    </source>
</evidence>
<keyword evidence="7" id="KW-0393">Immunoglobulin domain</keyword>
<dbReference type="CDD" id="cd11856">
    <property type="entry name" value="SH3_p47phox_like"/>
    <property type="match status" value="1"/>
</dbReference>
<dbReference type="SMART" id="SM00408">
    <property type="entry name" value="IGc2"/>
    <property type="match status" value="2"/>
</dbReference>
<evidence type="ECO:0000256" key="8">
    <source>
        <dbReference type="PROSITE-ProRule" id="PRU00192"/>
    </source>
</evidence>
<evidence type="ECO:0000256" key="7">
    <source>
        <dbReference type="ARBA" id="ARBA00023319"/>
    </source>
</evidence>
<evidence type="ECO:0000259" key="11">
    <source>
        <dbReference type="PROSITE" id="PS50835"/>
    </source>
</evidence>
<dbReference type="PANTHER" id="PTHR35971">
    <property type="entry name" value="SI:DKEY-31G6.6"/>
    <property type="match status" value="1"/>
</dbReference>
<organism evidence="12 13">
    <name type="scientific">Ridgeia piscesae</name>
    <name type="common">Tubeworm</name>
    <dbReference type="NCBI Taxonomy" id="27915"/>
    <lineage>
        <taxon>Eukaryota</taxon>
        <taxon>Metazoa</taxon>
        <taxon>Spiralia</taxon>
        <taxon>Lophotrochozoa</taxon>
        <taxon>Annelida</taxon>
        <taxon>Polychaeta</taxon>
        <taxon>Sedentaria</taxon>
        <taxon>Canalipalpata</taxon>
        <taxon>Sabellida</taxon>
        <taxon>Siboglinidae</taxon>
        <taxon>Ridgeia</taxon>
    </lineage>
</organism>
<evidence type="ECO:0000256" key="5">
    <source>
        <dbReference type="ARBA" id="ARBA00022553"/>
    </source>
</evidence>
<dbReference type="SMART" id="SM00326">
    <property type="entry name" value="SH3"/>
    <property type="match status" value="1"/>
</dbReference>
<evidence type="ECO:0000256" key="1">
    <source>
        <dbReference type="ARBA" id="ARBA00004496"/>
    </source>
</evidence>
<dbReference type="Pfam" id="PF00018">
    <property type="entry name" value="SH3_1"/>
    <property type="match status" value="1"/>
</dbReference>
<evidence type="ECO:0000313" key="13">
    <source>
        <dbReference type="Proteomes" id="UP001209878"/>
    </source>
</evidence>
<dbReference type="InterPro" id="IPR003598">
    <property type="entry name" value="Ig_sub2"/>
</dbReference>
<evidence type="ECO:0000313" key="12">
    <source>
        <dbReference type="EMBL" id="KAK2186683.1"/>
    </source>
</evidence>
<feature type="region of interest" description="Disordered" evidence="9">
    <location>
        <begin position="253"/>
        <end position="278"/>
    </location>
</feature>
<dbReference type="InterPro" id="IPR001452">
    <property type="entry name" value="SH3_domain"/>
</dbReference>
<dbReference type="InterPro" id="IPR013783">
    <property type="entry name" value="Ig-like_fold"/>
</dbReference>
<dbReference type="InterPro" id="IPR007110">
    <property type="entry name" value="Ig-like_dom"/>
</dbReference>
<dbReference type="InterPro" id="IPR013098">
    <property type="entry name" value="Ig_I-set"/>
</dbReference>
<keyword evidence="6" id="KW-1015">Disulfide bond</keyword>
<evidence type="ECO:0000259" key="10">
    <source>
        <dbReference type="PROSITE" id="PS50002"/>
    </source>
</evidence>
<gene>
    <name evidence="12" type="ORF">NP493_191g03430</name>
</gene>
<dbReference type="PROSITE" id="PS50002">
    <property type="entry name" value="SH3"/>
    <property type="match status" value="1"/>
</dbReference>
<evidence type="ECO:0000256" key="4">
    <source>
        <dbReference type="ARBA" id="ARBA00022490"/>
    </source>
</evidence>
<dbReference type="SUPFAM" id="SSF50044">
    <property type="entry name" value="SH3-domain"/>
    <property type="match status" value="1"/>
</dbReference>
<dbReference type="InterPro" id="IPR003599">
    <property type="entry name" value="Ig_sub"/>
</dbReference>
<evidence type="ECO:0000256" key="2">
    <source>
        <dbReference type="ARBA" id="ARBA00006692"/>
    </source>
</evidence>
<name>A0AAD9P228_RIDPI</name>